<dbReference type="RefSeq" id="WP_307350154.1">
    <property type="nucleotide sequence ID" value="NZ_JAUSVS010000005.1"/>
</dbReference>
<gene>
    <name evidence="3" type="ORF">QO010_002844</name>
</gene>
<feature type="region of interest" description="Disordered" evidence="1">
    <location>
        <begin position="1"/>
        <end position="23"/>
    </location>
</feature>
<evidence type="ECO:0000313" key="4">
    <source>
        <dbReference type="Proteomes" id="UP001228905"/>
    </source>
</evidence>
<name>A0ABU0IUK5_9CAUL</name>
<dbReference type="PANTHER" id="PTHR43798">
    <property type="entry name" value="MONOACYLGLYCEROL LIPASE"/>
    <property type="match status" value="1"/>
</dbReference>
<sequence>MADSDRKPHRFADPAGLPPEIGAPLARFNGDRPPAPHWFDKALANRPERSMIEVEGCPIELLTWGEVGKPGLLFLHGNAAHADWWSFIAPFFADDYRVAAMSWSGMGASGWRPHYTGELFAAEALGAAEAAGLYVEGHKPIVIAHSFGGFATRVMAAQHPDRLRAAVYVDSPIRPPESEWRGPPTRSRPNKVYATHAEALARFRLAPPQGCENLYIADFIARHSLHEVEGGWTWKFDPAMWERFDRESMGDSHAAFGAARVPVAALWGGRSNLIPSEVEDYMRRMAPPGTPMIPIPDSDHHVMIDQPLALVAALRALLETWPITPHP</sequence>
<dbReference type="SUPFAM" id="SSF53474">
    <property type="entry name" value="alpha/beta-Hydrolases"/>
    <property type="match status" value="1"/>
</dbReference>
<dbReference type="Pfam" id="PF12697">
    <property type="entry name" value="Abhydrolase_6"/>
    <property type="match status" value="1"/>
</dbReference>
<dbReference type="InterPro" id="IPR029058">
    <property type="entry name" value="AB_hydrolase_fold"/>
</dbReference>
<evidence type="ECO:0000259" key="2">
    <source>
        <dbReference type="Pfam" id="PF12697"/>
    </source>
</evidence>
<evidence type="ECO:0000256" key="1">
    <source>
        <dbReference type="SAM" id="MobiDB-lite"/>
    </source>
</evidence>
<accession>A0ABU0IUK5</accession>
<feature type="compositionally biased region" description="Basic and acidic residues" evidence="1">
    <location>
        <begin position="1"/>
        <end position="12"/>
    </location>
</feature>
<reference evidence="3 4" key="1">
    <citation type="submission" date="2023-07" db="EMBL/GenBank/DDBJ databases">
        <title>Genomic Encyclopedia of Type Strains, Phase IV (KMG-IV): sequencing the most valuable type-strain genomes for metagenomic binning, comparative biology and taxonomic classification.</title>
        <authorList>
            <person name="Goeker M."/>
        </authorList>
    </citation>
    <scope>NUCLEOTIDE SEQUENCE [LARGE SCALE GENOMIC DNA]</scope>
    <source>
        <strain evidence="3 4">DSM 18695</strain>
    </source>
</reference>
<feature type="domain" description="AB hydrolase-1" evidence="2">
    <location>
        <begin position="72"/>
        <end position="313"/>
    </location>
</feature>
<organism evidence="3 4">
    <name type="scientific">Caulobacter ginsengisoli</name>
    <dbReference type="NCBI Taxonomy" id="400775"/>
    <lineage>
        <taxon>Bacteria</taxon>
        <taxon>Pseudomonadati</taxon>
        <taxon>Pseudomonadota</taxon>
        <taxon>Alphaproteobacteria</taxon>
        <taxon>Caulobacterales</taxon>
        <taxon>Caulobacteraceae</taxon>
        <taxon>Caulobacter</taxon>
    </lineage>
</organism>
<dbReference type="PANTHER" id="PTHR43798:SF33">
    <property type="entry name" value="HYDROLASE, PUTATIVE (AFU_ORTHOLOGUE AFUA_2G14860)-RELATED"/>
    <property type="match status" value="1"/>
</dbReference>
<comment type="caution">
    <text evidence="3">The sequence shown here is derived from an EMBL/GenBank/DDBJ whole genome shotgun (WGS) entry which is preliminary data.</text>
</comment>
<keyword evidence="4" id="KW-1185">Reference proteome</keyword>
<dbReference type="Proteomes" id="UP001228905">
    <property type="component" value="Unassembled WGS sequence"/>
</dbReference>
<dbReference type="Gene3D" id="3.40.50.1820">
    <property type="entry name" value="alpha/beta hydrolase"/>
    <property type="match status" value="1"/>
</dbReference>
<dbReference type="EMBL" id="JAUSVS010000005">
    <property type="protein sequence ID" value="MDQ0465060.1"/>
    <property type="molecule type" value="Genomic_DNA"/>
</dbReference>
<proteinExistence type="predicted"/>
<dbReference type="InterPro" id="IPR050266">
    <property type="entry name" value="AB_hydrolase_sf"/>
</dbReference>
<dbReference type="PRINTS" id="PR00111">
    <property type="entry name" value="ABHYDROLASE"/>
</dbReference>
<evidence type="ECO:0000313" key="3">
    <source>
        <dbReference type="EMBL" id="MDQ0465060.1"/>
    </source>
</evidence>
<dbReference type="InterPro" id="IPR000073">
    <property type="entry name" value="AB_hydrolase_1"/>
</dbReference>
<protein>
    <submittedName>
        <fullName evidence="3">Pimeloyl-ACP methyl ester carboxylesterase</fullName>
    </submittedName>
</protein>